<protein>
    <submittedName>
        <fullName evidence="1">Uncharacterized protein</fullName>
    </submittedName>
</protein>
<sequence length="93" mass="10377">MRITQHDDAVLTDAIIAQEEAQAVLQAFIDIVDELDEHAPHDDSSAAVLGYTVAEHNTQWATLLSIINHKEQHAYDLIRTLENEATLDKDGDQ</sequence>
<gene>
    <name evidence="1" type="ORF">Lpp126_02148</name>
</gene>
<evidence type="ECO:0000313" key="2">
    <source>
        <dbReference type="Proteomes" id="UP000014243"/>
    </source>
</evidence>
<organism evidence="1 2">
    <name type="scientific">Lacticaseibacillus paracasei subsp. paracasei Lpp126</name>
    <dbReference type="NCBI Taxonomy" id="1256206"/>
    <lineage>
        <taxon>Bacteria</taxon>
        <taxon>Bacillati</taxon>
        <taxon>Bacillota</taxon>
        <taxon>Bacilli</taxon>
        <taxon>Lactobacillales</taxon>
        <taxon>Lactobacillaceae</taxon>
        <taxon>Lacticaseibacillus</taxon>
    </lineage>
</organism>
<proteinExistence type="predicted"/>
<dbReference type="AlphaFoldDB" id="S2SCY1"/>
<accession>S2SCY1</accession>
<comment type="caution">
    <text evidence="1">The sequence shown here is derived from an EMBL/GenBank/DDBJ whole genome shotgun (WGS) entry which is preliminary data.</text>
</comment>
<name>S2SCY1_LACPA</name>
<evidence type="ECO:0000313" key="1">
    <source>
        <dbReference type="EMBL" id="EPC87224.1"/>
    </source>
</evidence>
<dbReference type="PATRIC" id="fig|1256206.3.peg.345"/>
<dbReference type="Proteomes" id="UP000014243">
    <property type="component" value="Unassembled WGS sequence"/>
</dbReference>
<reference evidence="1 2" key="1">
    <citation type="journal article" date="2013" name="PLoS ONE">
        <title>Lactobacillus paracasei comparative genomics: towards species pan-genome definition and exploitation of diversity.</title>
        <authorList>
            <person name="Smokvina T."/>
            <person name="Wels M."/>
            <person name="Polka J."/>
            <person name="Chervaux C."/>
            <person name="Brisse S."/>
            <person name="Boekhorst J."/>
            <person name="van Hylckama Vlieg J.E."/>
            <person name="Siezen R.J."/>
        </authorList>
    </citation>
    <scope>NUCLEOTIDE SEQUENCE [LARGE SCALE GENOMIC DNA]</scope>
    <source>
        <strain evidence="1 2">Lpp126</strain>
    </source>
</reference>
<dbReference type="EMBL" id="ANKC01000124">
    <property type="protein sequence ID" value="EPC87224.1"/>
    <property type="molecule type" value="Genomic_DNA"/>
</dbReference>